<dbReference type="VEuPathDB" id="TrichDB:TVAGG3_0979880"/>
<dbReference type="RefSeq" id="XP_001319077.1">
    <property type="nucleotide sequence ID" value="XM_001319042.1"/>
</dbReference>
<dbReference type="Gene3D" id="3.20.90.10">
    <property type="entry name" value="Tubby Protein, Chain A"/>
    <property type="match status" value="1"/>
</dbReference>
<reference evidence="2" key="1">
    <citation type="submission" date="2006-10" db="EMBL/GenBank/DDBJ databases">
        <authorList>
            <person name="Amadeo P."/>
            <person name="Zhao Q."/>
            <person name="Wortman J."/>
            <person name="Fraser-Liggett C."/>
            <person name="Carlton J."/>
        </authorList>
    </citation>
    <scope>NUCLEOTIDE SEQUENCE</scope>
    <source>
        <strain evidence="2">G3</strain>
    </source>
</reference>
<organism evidence="2 3">
    <name type="scientific">Trichomonas vaginalis (strain ATCC PRA-98 / G3)</name>
    <dbReference type="NCBI Taxonomy" id="412133"/>
    <lineage>
        <taxon>Eukaryota</taxon>
        <taxon>Metamonada</taxon>
        <taxon>Parabasalia</taxon>
        <taxon>Trichomonadida</taxon>
        <taxon>Trichomonadidae</taxon>
        <taxon>Trichomonas</taxon>
    </lineage>
</organism>
<keyword evidence="3" id="KW-1185">Reference proteome</keyword>
<dbReference type="KEGG" id="tva:4764737"/>
<dbReference type="Proteomes" id="UP000001542">
    <property type="component" value="Unassembled WGS sequence"/>
</dbReference>
<gene>
    <name evidence="2" type="ORF">TVAG_340320</name>
</gene>
<evidence type="ECO:0000313" key="2">
    <source>
        <dbReference type="EMBL" id="EAY06854.1"/>
    </source>
</evidence>
<dbReference type="InterPro" id="IPR025659">
    <property type="entry name" value="Tubby-like_C"/>
</dbReference>
<dbReference type="EMBL" id="DS113413">
    <property type="protein sequence ID" value="EAY06854.1"/>
    <property type="molecule type" value="Genomic_DNA"/>
</dbReference>
<dbReference type="VEuPathDB" id="TrichDB:TVAG_340320"/>
<dbReference type="AlphaFoldDB" id="A2EKE6"/>
<name>A2EKE6_TRIV3</name>
<evidence type="ECO:0000313" key="3">
    <source>
        <dbReference type="Proteomes" id="UP000001542"/>
    </source>
</evidence>
<protein>
    <submittedName>
        <fullName evidence="2">Uncharacterized protein</fullName>
    </submittedName>
</protein>
<feature type="region of interest" description="Disordered" evidence="1">
    <location>
        <begin position="1"/>
        <end position="38"/>
    </location>
</feature>
<dbReference type="SMR" id="A2EKE6"/>
<proteinExistence type="predicted"/>
<dbReference type="OrthoDB" id="10584848at2759"/>
<reference evidence="2" key="2">
    <citation type="journal article" date="2007" name="Science">
        <title>Draft genome sequence of the sexually transmitted pathogen Trichomonas vaginalis.</title>
        <authorList>
            <person name="Carlton J.M."/>
            <person name="Hirt R.P."/>
            <person name="Silva J.C."/>
            <person name="Delcher A.L."/>
            <person name="Schatz M."/>
            <person name="Zhao Q."/>
            <person name="Wortman J.R."/>
            <person name="Bidwell S.L."/>
            <person name="Alsmark U.C.M."/>
            <person name="Besteiro S."/>
            <person name="Sicheritz-Ponten T."/>
            <person name="Noel C.J."/>
            <person name="Dacks J.B."/>
            <person name="Foster P.G."/>
            <person name="Simillion C."/>
            <person name="Van de Peer Y."/>
            <person name="Miranda-Saavedra D."/>
            <person name="Barton G.J."/>
            <person name="Westrop G.D."/>
            <person name="Mueller S."/>
            <person name="Dessi D."/>
            <person name="Fiori P.L."/>
            <person name="Ren Q."/>
            <person name="Paulsen I."/>
            <person name="Zhang H."/>
            <person name="Bastida-Corcuera F.D."/>
            <person name="Simoes-Barbosa A."/>
            <person name="Brown M.T."/>
            <person name="Hayes R.D."/>
            <person name="Mukherjee M."/>
            <person name="Okumura C.Y."/>
            <person name="Schneider R."/>
            <person name="Smith A.J."/>
            <person name="Vanacova S."/>
            <person name="Villalvazo M."/>
            <person name="Haas B.J."/>
            <person name="Pertea M."/>
            <person name="Feldblyum T.V."/>
            <person name="Utterback T.R."/>
            <person name="Shu C.L."/>
            <person name="Osoegawa K."/>
            <person name="de Jong P.J."/>
            <person name="Hrdy I."/>
            <person name="Horvathova L."/>
            <person name="Zubacova Z."/>
            <person name="Dolezal P."/>
            <person name="Malik S.B."/>
            <person name="Logsdon J.M. Jr."/>
            <person name="Henze K."/>
            <person name="Gupta A."/>
            <person name="Wang C.C."/>
            <person name="Dunne R.L."/>
            <person name="Upcroft J.A."/>
            <person name="Upcroft P."/>
            <person name="White O."/>
            <person name="Salzberg S.L."/>
            <person name="Tang P."/>
            <person name="Chiu C.-H."/>
            <person name="Lee Y.-S."/>
            <person name="Embley T.M."/>
            <person name="Coombs G.H."/>
            <person name="Mottram J.C."/>
            <person name="Tachezy J."/>
            <person name="Fraser-Liggett C.M."/>
            <person name="Johnson P.J."/>
        </authorList>
    </citation>
    <scope>NUCLEOTIDE SEQUENCE [LARGE SCALE GENOMIC DNA]</scope>
    <source>
        <strain evidence="2">G3</strain>
    </source>
</reference>
<accession>A2EKE6</accession>
<dbReference type="InParanoid" id="A2EKE6"/>
<evidence type="ECO:0000256" key="1">
    <source>
        <dbReference type="SAM" id="MobiDB-lite"/>
    </source>
</evidence>
<sequence>MSAGGQETKETTSDSVMSAEDKSENSQPENHTFDIHPRRPSILLESDLPEYKTYSCIKSKPSVFGGNCIHFQLSLDDQNLFHSKVKKMTQIEPIPVAHGTEVHYRGEKEYLLLTNANHEAFSLREKTPTGTELLVISMYQIVSVDEPKTVRVVYKNQGSEGATCLVSRKPTQNPDGTWILDFSERYTIPSKRNAILVDEQTKEEVLVIRKVEENEIEIDAIATVPPLYVFGTALSFWLASI</sequence>